<evidence type="ECO:0000256" key="7">
    <source>
        <dbReference type="ARBA" id="ARBA00022692"/>
    </source>
</evidence>
<evidence type="ECO:0000313" key="17">
    <source>
        <dbReference type="Proteomes" id="UP000181997"/>
    </source>
</evidence>
<dbReference type="GO" id="GO:0000155">
    <property type="term" value="F:phosphorelay sensor kinase activity"/>
    <property type="evidence" value="ECO:0007669"/>
    <property type="project" value="InterPro"/>
</dbReference>
<gene>
    <name evidence="16" type="ORF">GA0061094_2731</name>
</gene>
<dbReference type="Pfam" id="PF00512">
    <property type="entry name" value="HisKA"/>
    <property type="match status" value="1"/>
</dbReference>
<evidence type="ECO:0000256" key="12">
    <source>
        <dbReference type="ARBA" id="ARBA00023012"/>
    </source>
</evidence>
<dbReference type="Gene3D" id="6.10.340.10">
    <property type="match status" value="1"/>
</dbReference>
<proteinExistence type="predicted"/>
<feature type="domain" description="Histidine kinase" evidence="15">
    <location>
        <begin position="120"/>
        <end position="333"/>
    </location>
</feature>
<dbReference type="PROSITE" id="PS50109">
    <property type="entry name" value="HIS_KIN"/>
    <property type="match status" value="1"/>
</dbReference>
<dbReference type="GO" id="GO:0005886">
    <property type="term" value="C:plasma membrane"/>
    <property type="evidence" value="ECO:0007669"/>
    <property type="project" value="UniProtKB-SubCell"/>
</dbReference>
<dbReference type="PANTHER" id="PTHR45528">
    <property type="entry name" value="SENSOR HISTIDINE KINASE CPXA"/>
    <property type="match status" value="1"/>
</dbReference>
<keyword evidence="4" id="KW-1003">Cell membrane</keyword>
<dbReference type="SUPFAM" id="SSF47384">
    <property type="entry name" value="Homodimeric domain of signal transducing histidine kinase"/>
    <property type="match status" value="1"/>
</dbReference>
<dbReference type="Pfam" id="PF02518">
    <property type="entry name" value="HATPase_c"/>
    <property type="match status" value="1"/>
</dbReference>
<dbReference type="EC" id="2.7.13.3" evidence="3"/>
<reference evidence="17" key="1">
    <citation type="submission" date="2016-08" db="EMBL/GenBank/DDBJ databases">
        <authorList>
            <person name="Varghese N."/>
            <person name="Submissions Spin"/>
        </authorList>
    </citation>
    <scope>NUCLEOTIDE SEQUENCE [LARGE SCALE GENOMIC DNA]</scope>
    <source>
        <strain evidence="17">SGD-1123</strain>
    </source>
</reference>
<dbReference type="InterPro" id="IPR005467">
    <property type="entry name" value="His_kinase_dom"/>
</dbReference>
<dbReference type="InterPro" id="IPR004358">
    <property type="entry name" value="Sig_transdc_His_kin-like_C"/>
</dbReference>
<dbReference type="SMART" id="SM00388">
    <property type="entry name" value="HisKA"/>
    <property type="match status" value="1"/>
</dbReference>
<keyword evidence="17" id="KW-1185">Reference proteome</keyword>
<accession>A0A0V8HGX4</accession>
<feature type="transmembrane region" description="Helical" evidence="14">
    <location>
        <begin position="34"/>
        <end position="52"/>
    </location>
</feature>
<dbReference type="CDD" id="cd00075">
    <property type="entry name" value="HATPase"/>
    <property type="match status" value="1"/>
</dbReference>
<dbReference type="Gene3D" id="1.10.287.130">
    <property type="match status" value="1"/>
</dbReference>
<dbReference type="InterPro" id="IPR050398">
    <property type="entry name" value="HssS/ArlS-like"/>
</dbReference>
<dbReference type="GO" id="GO:0005524">
    <property type="term" value="F:ATP binding"/>
    <property type="evidence" value="ECO:0007669"/>
    <property type="project" value="UniProtKB-KW"/>
</dbReference>
<evidence type="ECO:0000259" key="15">
    <source>
        <dbReference type="PROSITE" id="PS50109"/>
    </source>
</evidence>
<dbReference type="SMART" id="SM00387">
    <property type="entry name" value="HATPase_c"/>
    <property type="match status" value="1"/>
</dbReference>
<dbReference type="OrthoDB" id="9773956at2"/>
<organism evidence="16 17">
    <name type="scientific">[Bacillus] enclensis</name>
    <dbReference type="NCBI Taxonomy" id="1402860"/>
    <lineage>
        <taxon>Bacteria</taxon>
        <taxon>Bacillati</taxon>
        <taxon>Bacillota</taxon>
        <taxon>Bacilli</taxon>
        <taxon>Bacillales</taxon>
        <taxon>Bacillaceae</taxon>
        <taxon>Rossellomorea</taxon>
    </lineage>
</organism>
<evidence type="ECO:0000256" key="14">
    <source>
        <dbReference type="SAM" id="Phobius"/>
    </source>
</evidence>
<evidence type="ECO:0000256" key="5">
    <source>
        <dbReference type="ARBA" id="ARBA00022553"/>
    </source>
</evidence>
<feature type="transmembrane region" description="Helical" evidence="14">
    <location>
        <begin position="7"/>
        <end position="28"/>
    </location>
</feature>
<dbReference type="PRINTS" id="PR00344">
    <property type="entry name" value="BCTRLSENSOR"/>
</dbReference>
<dbReference type="InterPro" id="IPR003661">
    <property type="entry name" value="HisK_dim/P_dom"/>
</dbReference>
<evidence type="ECO:0000256" key="6">
    <source>
        <dbReference type="ARBA" id="ARBA00022679"/>
    </source>
</evidence>
<keyword evidence="9 16" id="KW-0418">Kinase</keyword>
<dbReference type="EMBL" id="FMAU01000003">
    <property type="protein sequence ID" value="SCC15221.1"/>
    <property type="molecule type" value="Genomic_DNA"/>
</dbReference>
<dbReference type="SUPFAM" id="SSF55874">
    <property type="entry name" value="ATPase domain of HSP90 chaperone/DNA topoisomerase II/histidine kinase"/>
    <property type="match status" value="1"/>
</dbReference>
<keyword evidence="11 14" id="KW-1133">Transmembrane helix</keyword>
<keyword evidence="5" id="KW-0597">Phosphoprotein</keyword>
<evidence type="ECO:0000256" key="4">
    <source>
        <dbReference type="ARBA" id="ARBA00022475"/>
    </source>
</evidence>
<dbReference type="CDD" id="cd00082">
    <property type="entry name" value="HisKA"/>
    <property type="match status" value="1"/>
</dbReference>
<dbReference type="AlphaFoldDB" id="A0A0V8HGX4"/>
<evidence type="ECO:0000256" key="10">
    <source>
        <dbReference type="ARBA" id="ARBA00022840"/>
    </source>
</evidence>
<evidence type="ECO:0000256" key="3">
    <source>
        <dbReference type="ARBA" id="ARBA00012438"/>
    </source>
</evidence>
<keyword evidence="6" id="KW-0808">Transferase</keyword>
<keyword evidence="13 14" id="KW-0472">Membrane</keyword>
<comment type="catalytic activity">
    <reaction evidence="1">
        <text>ATP + protein L-histidine = ADP + protein N-phospho-L-histidine.</text>
        <dbReference type="EC" id="2.7.13.3"/>
    </reaction>
</comment>
<comment type="subcellular location">
    <subcellularLocation>
        <location evidence="2">Cell membrane</location>
        <topology evidence="2">Multi-pass membrane protein</topology>
    </subcellularLocation>
</comment>
<dbReference type="PANTHER" id="PTHR45528:SF1">
    <property type="entry name" value="SENSOR HISTIDINE KINASE CPXA"/>
    <property type="match status" value="1"/>
</dbReference>
<keyword evidence="12" id="KW-0902">Two-component regulatory system</keyword>
<evidence type="ECO:0000256" key="1">
    <source>
        <dbReference type="ARBA" id="ARBA00000085"/>
    </source>
</evidence>
<evidence type="ECO:0000256" key="2">
    <source>
        <dbReference type="ARBA" id="ARBA00004651"/>
    </source>
</evidence>
<dbReference type="InterPro" id="IPR036097">
    <property type="entry name" value="HisK_dim/P_sf"/>
</dbReference>
<dbReference type="Proteomes" id="UP000181997">
    <property type="component" value="Unassembled WGS sequence"/>
</dbReference>
<protein>
    <recommendedName>
        <fullName evidence="3">histidine kinase</fullName>
        <ecNumber evidence="3">2.7.13.3</ecNumber>
    </recommendedName>
</protein>
<dbReference type="Gene3D" id="3.30.565.10">
    <property type="entry name" value="Histidine kinase-like ATPase, C-terminal domain"/>
    <property type="match status" value="1"/>
</dbReference>
<dbReference type="InterPro" id="IPR003594">
    <property type="entry name" value="HATPase_dom"/>
</dbReference>
<keyword evidence="10" id="KW-0067">ATP-binding</keyword>
<dbReference type="RefSeq" id="WP_058298840.1">
    <property type="nucleotide sequence ID" value="NZ_FMAU01000003.1"/>
</dbReference>
<evidence type="ECO:0000256" key="8">
    <source>
        <dbReference type="ARBA" id="ARBA00022741"/>
    </source>
</evidence>
<evidence type="ECO:0000256" key="11">
    <source>
        <dbReference type="ARBA" id="ARBA00022989"/>
    </source>
</evidence>
<dbReference type="InterPro" id="IPR036890">
    <property type="entry name" value="HATPase_C_sf"/>
</dbReference>
<name>A0A0V8HGX4_9BACI</name>
<keyword evidence="7 14" id="KW-0812">Transmembrane</keyword>
<evidence type="ECO:0000256" key="13">
    <source>
        <dbReference type="ARBA" id="ARBA00023136"/>
    </source>
</evidence>
<sequence>MWRNREIKLFFIAIGIVTMAGTAAAGFLLSIQSAGMVFMTSLLLALCSVFFTRWRYREIEKLSGYLRKISSGDVSLDLRDNHEGELSILKNDIYKVTLMLSESRSQLERDKLTLTDALSDISHQLKTPLTSMTVMADLLSDSSLEESKRAEFTGNIRVQLERIEWLVSSLLKLSKIDAGTIAFKKDRVPLRDLIDRAVQPVLIPMDIKEQTLIVNGTEDAAFTGDLRWTAEALINILKNCVEHTGDGGTISISYEENPLFTEISIADDGPGISKEDLPYIFRRFYKGKNAGDDSVGIGLAMAHSIITGQHGDLEVRSEKGDGTAFFIKFYNRNGQSE</sequence>
<evidence type="ECO:0000256" key="9">
    <source>
        <dbReference type="ARBA" id="ARBA00022777"/>
    </source>
</evidence>
<evidence type="ECO:0000313" key="16">
    <source>
        <dbReference type="EMBL" id="SCC15221.1"/>
    </source>
</evidence>
<keyword evidence="8" id="KW-0547">Nucleotide-binding</keyword>